<feature type="domain" description="NOTCH1 EGF-like calcium-binding" evidence="2">
    <location>
        <begin position="76"/>
        <end position="108"/>
    </location>
</feature>
<reference evidence="3 4" key="1">
    <citation type="journal article" date="2018" name="Gigascience">
        <title>Genomes of trombidid mites reveal novel predicted allergens and laterally-transferred genes associated with secondary metabolism.</title>
        <authorList>
            <person name="Dong X."/>
            <person name="Chaisiri K."/>
            <person name="Xia D."/>
            <person name="Armstrong S.D."/>
            <person name="Fang Y."/>
            <person name="Donnelly M.J."/>
            <person name="Kadowaki T."/>
            <person name="McGarry J.W."/>
            <person name="Darby A.C."/>
            <person name="Makepeace B.L."/>
        </authorList>
    </citation>
    <scope>NUCLEOTIDE SEQUENCE [LARGE SCALE GENOMIC DNA]</scope>
    <source>
        <strain evidence="3">UoL-UT</strain>
    </source>
</reference>
<proteinExistence type="predicted"/>
<evidence type="ECO:0000313" key="3">
    <source>
        <dbReference type="EMBL" id="RWS04605.1"/>
    </source>
</evidence>
<protein>
    <submittedName>
        <fullName evidence="3">Fibulin-7-like protein</fullName>
    </submittedName>
</protein>
<evidence type="ECO:0000313" key="4">
    <source>
        <dbReference type="Proteomes" id="UP000288716"/>
    </source>
</evidence>
<dbReference type="InterPro" id="IPR018097">
    <property type="entry name" value="EGF_Ca-bd_CS"/>
</dbReference>
<dbReference type="VEuPathDB" id="VectorBase:LDEU014254"/>
<keyword evidence="1" id="KW-1015">Disulfide bond</keyword>
<dbReference type="PROSITE" id="PS01187">
    <property type="entry name" value="EGF_CA"/>
    <property type="match status" value="1"/>
</dbReference>
<name>A0A443QNL4_9ACAR</name>
<dbReference type="OrthoDB" id="10022113at2759"/>
<dbReference type="InterPro" id="IPR009030">
    <property type="entry name" value="Growth_fac_rcpt_cys_sf"/>
</dbReference>
<dbReference type="Pfam" id="PF07645">
    <property type="entry name" value="EGF_CA"/>
    <property type="match status" value="1"/>
</dbReference>
<accession>A0A443QNL4</accession>
<feature type="non-terminal residue" evidence="3">
    <location>
        <position position="109"/>
    </location>
</feature>
<dbReference type="Proteomes" id="UP000288716">
    <property type="component" value="Unassembled WGS sequence"/>
</dbReference>
<comment type="caution">
    <text evidence="3">The sequence shown here is derived from an EMBL/GenBank/DDBJ whole genome shotgun (WGS) entry which is preliminary data.</text>
</comment>
<dbReference type="AlphaFoldDB" id="A0A443QNL4"/>
<keyword evidence="4" id="KW-1185">Reference proteome</keyword>
<sequence>MILVNETHCVEDCGGNGCTTTDYSEFDNLKEKQRYGEIEEEKEVNHVLIDTKTGDVKNLKCPIGYYYNKETEVCEDIDECVTSLHNCEFDRECRNTVGAFVCEECEEGA</sequence>
<evidence type="ECO:0000259" key="2">
    <source>
        <dbReference type="Pfam" id="PF07645"/>
    </source>
</evidence>
<organism evidence="3 4">
    <name type="scientific">Leptotrombidium deliense</name>
    <dbReference type="NCBI Taxonomy" id="299467"/>
    <lineage>
        <taxon>Eukaryota</taxon>
        <taxon>Metazoa</taxon>
        <taxon>Ecdysozoa</taxon>
        <taxon>Arthropoda</taxon>
        <taxon>Chelicerata</taxon>
        <taxon>Arachnida</taxon>
        <taxon>Acari</taxon>
        <taxon>Acariformes</taxon>
        <taxon>Trombidiformes</taxon>
        <taxon>Prostigmata</taxon>
        <taxon>Anystina</taxon>
        <taxon>Parasitengona</taxon>
        <taxon>Trombiculoidea</taxon>
        <taxon>Trombiculidae</taxon>
        <taxon>Leptotrombidium</taxon>
    </lineage>
</organism>
<dbReference type="SUPFAM" id="SSF57184">
    <property type="entry name" value="Growth factor receptor domain"/>
    <property type="match status" value="1"/>
</dbReference>
<dbReference type="EMBL" id="NCKV01053543">
    <property type="protein sequence ID" value="RWS04605.1"/>
    <property type="molecule type" value="Genomic_DNA"/>
</dbReference>
<evidence type="ECO:0000256" key="1">
    <source>
        <dbReference type="ARBA" id="ARBA00023157"/>
    </source>
</evidence>
<dbReference type="Gene3D" id="2.10.25.10">
    <property type="entry name" value="Laminin"/>
    <property type="match status" value="1"/>
</dbReference>
<gene>
    <name evidence="3" type="ORF">B4U80_02590</name>
</gene>
<dbReference type="InterPro" id="IPR049883">
    <property type="entry name" value="NOTCH1_EGF-like"/>
</dbReference>
<dbReference type="GO" id="GO:0005509">
    <property type="term" value="F:calcium ion binding"/>
    <property type="evidence" value="ECO:0007669"/>
    <property type="project" value="InterPro"/>
</dbReference>